<evidence type="ECO:0000313" key="2">
    <source>
        <dbReference type="Proteomes" id="UP000799767"/>
    </source>
</evidence>
<organism evidence="1 2">
    <name type="scientific">Neohortaea acidophila</name>
    <dbReference type="NCBI Taxonomy" id="245834"/>
    <lineage>
        <taxon>Eukaryota</taxon>
        <taxon>Fungi</taxon>
        <taxon>Dikarya</taxon>
        <taxon>Ascomycota</taxon>
        <taxon>Pezizomycotina</taxon>
        <taxon>Dothideomycetes</taxon>
        <taxon>Dothideomycetidae</taxon>
        <taxon>Mycosphaerellales</taxon>
        <taxon>Teratosphaeriaceae</taxon>
        <taxon>Neohortaea</taxon>
    </lineage>
</organism>
<gene>
    <name evidence="1" type="ORF">BDY17DRAFT_323620</name>
</gene>
<dbReference type="RefSeq" id="XP_033591362.1">
    <property type="nucleotide sequence ID" value="XM_033737049.1"/>
</dbReference>
<evidence type="ECO:0008006" key="3">
    <source>
        <dbReference type="Google" id="ProtNLM"/>
    </source>
</evidence>
<name>A0A6A6PZD8_9PEZI</name>
<dbReference type="GeneID" id="54478051"/>
<accession>A0A6A6PZD8</accession>
<dbReference type="CDD" id="cd07822">
    <property type="entry name" value="SRPBCC_4"/>
    <property type="match status" value="1"/>
</dbReference>
<sequence length="205" mass="22938">MSTQWPPPSGKLSTPSVPANETTFTIIGTATIHAPASKVFAVTRDISKYGEWNSFCPTVTIQSQPEDADNPAILHVGTFFTFGAVMDSNKPHKVNDTALQVSDISTPDHPSTYIPSATLEEDKSYTSDLSKIYRIAWKSAPGLITLGVRTERFHEIIVLGENECEVRTWENMAGPLAYVVKWMYQKTLDAKFRDWCDNLKKYCEK</sequence>
<dbReference type="Gene3D" id="3.30.530.20">
    <property type="match status" value="1"/>
</dbReference>
<dbReference type="InterPro" id="IPR023393">
    <property type="entry name" value="START-like_dom_sf"/>
</dbReference>
<dbReference type="Proteomes" id="UP000799767">
    <property type="component" value="Unassembled WGS sequence"/>
</dbReference>
<protein>
    <recommendedName>
        <fullName evidence="3">Polyketide cyclase/dehydrase</fullName>
    </recommendedName>
</protein>
<dbReference type="EMBL" id="MU001634">
    <property type="protein sequence ID" value="KAF2484793.1"/>
    <property type="molecule type" value="Genomic_DNA"/>
</dbReference>
<dbReference type="SUPFAM" id="SSF55961">
    <property type="entry name" value="Bet v1-like"/>
    <property type="match status" value="1"/>
</dbReference>
<dbReference type="OrthoDB" id="509124at2759"/>
<reference evidence="1" key="1">
    <citation type="journal article" date="2020" name="Stud. Mycol.">
        <title>101 Dothideomycetes genomes: a test case for predicting lifestyles and emergence of pathogens.</title>
        <authorList>
            <person name="Haridas S."/>
            <person name="Albert R."/>
            <person name="Binder M."/>
            <person name="Bloem J."/>
            <person name="Labutti K."/>
            <person name="Salamov A."/>
            <person name="Andreopoulos B."/>
            <person name="Baker S."/>
            <person name="Barry K."/>
            <person name="Bills G."/>
            <person name="Bluhm B."/>
            <person name="Cannon C."/>
            <person name="Castanera R."/>
            <person name="Culley D."/>
            <person name="Daum C."/>
            <person name="Ezra D."/>
            <person name="Gonzalez J."/>
            <person name="Henrissat B."/>
            <person name="Kuo A."/>
            <person name="Liang C."/>
            <person name="Lipzen A."/>
            <person name="Lutzoni F."/>
            <person name="Magnuson J."/>
            <person name="Mondo S."/>
            <person name="Nolan M."/>
            <person name="Ohm R."/>
            <person name="Pangilinan J."/>
            <person name="Park H.-J."/>
            <person name="Ramirez L."/>
            <person name="Alfaro M."/>
            <person name="Sun H."/>
            <person name="Tritt A."/>
            <person name="Yoshinaga Y."/>
            <person name="Zwiers L.-H."/>
            <person name="Turgeon B."/>
            <person name="Goodwin S."/>
            <person name="Spatafora J."/>
            <person name="Crous P."/>
            <person name="Grigoriev I."/>
        </authorList>
    </citation>
    <scope>NUCLEOTIDE SEQUENCE</scope>
    <source>
        <strain evidence="1">CBS 113389</strain>
    </source>
</reference>
<evidence type="ECO:0000313" key="1">
    <source>
        <dbReference type="EMBL" id="KAF2484793.1"/>
    </source>
</evidence>
<dbReference type="AlphaFoldDB" id="A0A6A6PZD8"/>
<keyword evidence="2" id="KW-1185">Reference proteome</keyword>
<proteinExistence type="predicted"/>